<name>A0A9P5PUT9_9AGAR</name>
<reference evidence="3" key="1">
    <citation type="submission" date="2020-11" db="EMBL/GenBank/DDBJ databases">
        <authorList>
            <consortium name="DOE Joint Genome Institute"/>
            <person name="Ahrendt S."/>
            <person name="Riley R."/>
            <person name="Andreopoulos W."/>
            <person name="Labutti K."/>
            <person name="Pangilinan J."/>
            <person name="Ruiz-Duenas F.J."/>
            <person name="Barrasa J.M."/>
            <person name="Sanchez-Garcia M."/>
            <person name="Camarero S."/>
            <person name="Miyauchi S."/>
            <person name="Serrano A."/>
            <person name="Linde D."/>
            <person name="Babiker R."/>
            <person name="Drula E."/>
            <person name="Ayuso-Fernandez I."/>
            <person name="Pacheco R."/>
            <person name="Padilla G."/>
            <person name="Ferreira P."/>
            <person name="Barriuso J."/>
            <person name="Kellner H."/>
            <person name="Castanera R."/>
            <person name="Alfaro M."/>
            <person name="Ramirez L."/>
            <person name="Pisabarro A.G."/>
            <person name="Kuo A."/>
            <person name="Tritt A."/>
            <person name="Lipzen A."/>
            <person name="He G."/>
            <person name="Yan M."/>
            <person name="Ng V."/>
            <person name="Cullen D."/>
            <person name="Martin F."/>
            <person name="Rosso M.-N."/>
            <person name="Henrissat B."/>
            <person name="Hibbett D."/>
            <person name="Martinez A.T."/>
            <person name="Grigoriev I.V."/>
        </authorList>
    </citation>
    <scope>NUCLEOTIDE SEQUENCE</scope>
    <source>
        <strain evidence="3">AH 40177</strain>
    </source>
</reference>
<feature type="region of interest" description="Disordered" evidence="1">
    <location>
        <begin position="1"/>
        <end position="40"/>
    </location>
</feature>
<organism evidence="3 4">
    <name type="scientific">Rhodocollybia butyracea</name>
    <dbReference type="NCBI Taxonomy" id="206335"/>
    <lineage>
        <taxon>Eukaryota</taxon>
        <taxon>Fungi</taxon>
        <taxon>Dikarya</taxon>
        <taxon>Basidiomycota</taxon>
        <taxon>Agaricomycotina</taxon>
        <taxon>Agaricomycetes</taxon>
        <taxon>Agaricomycetidae</taxon>
        <taxon>Agaricales</taxon>
        <taxon>Marasmiineae</taxon>
        <taxon>Omphalotaceae</taxon>
        <taxon>Rhodocollybia</taxon>
    </lineage>
</organism>
<evidence type="ECO:0000313" key="3">
    <source>
        <dbReference type="EMBL" id="KAF9069714.1"/>
    </source>
</evidence>
<dbReference type="EMBL" id="JADNRY010000047">
    <property type="protein sequence ID" value="KAF9069714.1"/>
    <property type="molecule type" value="Genomic_DNA"/>
</dbReference>
<accession>A0A9P5PUT9</accession>
<evidence type="ECO:0000256" key="1">
    <source>
        <dbReference type="SAM" id="MobiDB-lite"/>
    </source>
</evidence>
<dbReference type="OrthoDB" id="9991317at2759"/>
<feature type="domain" description="CHAT" evidence="2">
    <location>
        <begin position="883"/>
        <end position="1174"/>
    </location>
</feature>
<proteinExistence type="predicted"/>
<comment type="caution">
    <text evidence="3">The sequence shown here is derived from an EMBL/GenBank/DDBJ whole genome shotgun (WGS) entry which is preliminary data.</text>
</comment>
<keyword evidence="4" id="KW-1185">Reference proteome</keyword>
<dbReference type="Gene3D" id="1.25.40.10">
    <property type="entry name" value="Tetratricopeptide repeat domain"/>
    <property type="match status" value="2"/>
</dbReference>
<dbReference type="Pfam" id="PF12770">
    <property type="entry name" value="CHAT"/>
    <property type="match status" value="1"/>
</dbReference>
<dbReference type="AlphaFoldDB" id="A0A9P5PUT9"/>
<protein>
    <submittedName>
        <fullName evidence="3">CHAT domain-containing protein</fullName>
    </submittedName>
</protein>
<dbReference type="Proteomes" id="UP000772434">
    <property type="component" value="Unassembled WGS sequence"/>
</dbReference>
<gene>
    <name evidence="3" type="ORF">BDP27DRAFT_1447446</name>
</gene>
<evidence type="ECO:0000259" key="2">
    <source>
        <dbReference type="Pfam" id="PF12770"/>
    </source>
</evidence>
<feature type="compositionally biased region" description="Polar residues" evidence="1">
    <location>
        <begin position="25"/>
        <end position="38"/>
    </location>
</feature>
<dbReference type="InterPro" id="IPR024983">
    <property type="entry name" value="CHAT_dom"/>
</dbReference>
<sequence length="1175" mass="131390">MSTNAASVHDESLPPAPPVYDATMDSDSTDSIQQSNQRDALDHDITELRQKLASETQTGTEHYITLNRLGRCLLAVFLRTRSNEALDEAISRHQNAVNLIPYDHPYRFAYLGDLGRCLHARYRERGLSADAESAVLILRQSLSISLAGDSMDSRDRADRAQIIACLGDVFRDRFHTTTQAREDLDEAIQMFAEASKCTGSHDRDYPLYLVDRANTIRERHQIFHSDPEALGEAISILEEAMAHLDSKGETNPRNVRRCLRMLGDLLCEQFHEEGKEEDLNRAVSVLERAVAIPLDDGSDQSHDLHYLGDTLILRFTFCGDDPDFYKGIDRLHESLLLRPAGHPGRFNSLESLGKAYQEYYDGISSTDRGVLDQAIIYLREALSCSPAGKAHGVIMDDLARALLTRSEHLEYVSDIDEALAMHRKAADIYLSIDNKAQYTESRFKIGRALMHRYRKISLQQGLKDLDEAIDLYTQFLQASKPHIQVRVYGLLGEALYARFRDSPSRPLDDLHKAVDMLRRSLSQYSRPEDNCFFVPTLAKALHDLSHEPVGCHENYLEALKRLEDAISCLPHYVPEQSKLKFLLSQLYLCDMPETHFLTAMEYMNEVFGDTLASPLELVEGVQPVFCKAEKALSSMEDPLFQKRLELAKNYQRAVALLLRSATLNLDIDTRLVSLKAGEGFALAGANHFAHMGQLDTCIEILEDGRGVFWSLGLLLRSQFDELAQVAPELAPKLRRISKELSASSPAFTDIPSMEREASRRRQLGEEFESEMGRIKGHSLFGLQSFREIASGGPVVLILPPGELLGDFVHCRAIVLRDEHSSPEEVLFPSLNQSAVRDMCTKCSTGLTGQRSRMGDGRDAGRIEEQVMRLKVKTGTDDRTMLQLLSQLWNVVVRPIVRKLGLKKAYGRDRPRLWWCPIGTFAFLPFHAAGIYPQQGDTQECCSDYFVSSYIPTLKALRNARVRQSKQCEASSVKFFLTAVPQAPGYQPLDSVISELEIVKKSIPDQERHIISLPNGGTGVPVETAIAMLPEAAVLHFCSHGIQDSSNPLQSGFVFPDGLLTVSKLMELEMPNAQFAFLSACETAMGDKTRPDQAIHLAAAMLHVGLSSVVGTMWSMGDMDGPEIASKIYKTIITQLPGGHWDLDLDSVPYALDSAIQDLRRVARPEQWATYIHVGA</sequence>
<evidence type="ECO:0000313" key="4">
    <source>
        <dbReference type="Proteomes" id="UP000772434"/>
    </source>
</evidence>
<dbReference type="SUPFAM" id="SSF48452">
    <property type="entry name" value="TPR-like"/>
    <property type="match status" value="1"/>
</dbReference>
<dbReference type="InterPro" id="IPR011990">
    <property type="entry name" value="TPR-like_helical_dom_sf"/>
</dbReference>